<dbReference type="EMBL" id="JBHUJC010000026">
    <property type="protein sequence ID" value="MFD2276637.1"/>
    <property type="molecule type" value="Genomic_DNA"/>
</dbReference>
<keyword evidence="1" id="KW-0732">Signal</keyword>
<feature type="signal peptide" evidence="1">
    <location>
        <begin position="1"/>
        <end position="18"/>
    </location>
</feature>
<dbReference type="Proteomes" id="UP001597297">
    <property type="component" value="Unassembled WGS sequence"/>
</dbReference>
<comment type="caution">
    <text evidence="2">The sequence shown here is derived from an EMBL/GenBank/DDBJ whole genome shotgun (WGS) entry which is preliminary data.</text>
</comment>
<feature type="chain" id="PRO_5045340164" evidence="1">
    <location>
        <begin position="19"/>
        <end position="606"/>
    </location>
</feature>
<accession>A0ABW5E2K6</accession>
<proteinExistence type="predicted"/>
<evidence type="ECO:0000256" key="1">
    <source>
        <dbReference type="SAM" id="SignalP"/>
    </source>
</evidence>
<evidence type="ECO:0000313" key="3">
    <source>
        <dbReference type="Proteomes" id="UP001597297"/>
    </source>
</evidence>
<dbReference type="RefSeq" id="WP_377094583.1">
    <property type="nucleotide sequence ID" value="NZ_JBHSJM010000001.1"/>
</dbReference>
<sequence length="606" mass="67693">MKSLALTILISSTLYASAAETAVYVPPSDTVFLKVDQIPLDVERMHELASTLLEVAASPRERTAEALQACAKLVAIAAQLDPKNEKIEPVNTTLLTLSPNPSDESNQSFNDAQLALTFHFLKQKEQGSEAKQLADRLNTSLHVLYPNNPHFKNDTTTSVSWENIVAPLAEFTVDPELDLINTQRVKHSEKAPQEELLSNSSTSGDEFIKKLDKVPNPPALKKWRIQTQNVQAPVTFLENKQAHHSVSKVMVSMIPISGGSANKITISSDSLSSLSSERSKLAEKLSKIFKQQWPKGFQSAELKIFYAKQVNKNFDFSVLTALSSIVLDASLLNRKLSPDLIVAMGQNDSGEFVRNTRFWDYLPSLTQLSDQHRILVTSDSEGDLQQLLVTTDAEFFIRHEIFAVNDLEDSRNYRTIELEGDIAKASELFATVQEVLEGKSIRSMASNTHVRSKLKEIYTLNPHHLSAKMLLILGSEMKPNTIATKYLGYEIQSILREVKPSISTGLSTIDQSNKIIAKGDILAERIRELNRHTSPEDREVFVMLKDLADTLQSAGKSHLKSLDYYSNRSEYHAKSYSDDMLQLKQIEADLTTKAKELIANDPPKKE</sequence>
<name>A0ABW5E2K6_9BACT</name>
<reference evidence="3" key="1">
    <citation type="journal article" date="2019" name="Int. J. Syst. Evol. Microbiol.">
        <title>The Global Catalogue of Microorganisms (GCM) 10K type strain sequencing project: providing services to taxonomists for standard genome sequencing and annotation.</title>
        <authorList>
            <consortium name="The Broad Institute Genomics Platform"/>
            <consortium name="The Broad Institute Genome Sequencing Center for Infectious Disease"/>
            <person name="Wu L."/>
            <person name="Ma J."/>
        </authorList>
    </citation>
    <scope>NUCLEOTIDE SEQUENCE [LARGE SCALE GENOMIC DNA]</scope>
    <source>
        <strain evidence="3">JCM 16545</strain>
    </source>
</reference>
<protein>
    <submittedName>
        <fullName evidence="2">Uncharacterized protein</fullName>
    </submittedName>
</protein>
<evidence type="ECO:0000313" key="2">
    <source>
        <dbReference type="EMBL" id="MFD2276637.1"/>
    </source>
</evidence>
<keyword evidence="3" id="KW-1185">Reference proteome</keyword>
<gene>
    <name evidence="2" type="ORF">ACFSQZ_09175</name>
</gene>
<organism evidence="2 3">
    <name type="scientific">Rubritalea spongiae</name>
    <dbReference type="NCBI Taxonomy" id="430797"/>
    <lineage>
        <taxon>Bacteria</taxon>
        <taxon>Pseudomonadati</taxon>
        <taxon>Verrucomicrobiota</taxon>
        <taxon>Verrucomicrobiia</taxon>
        <taxon>Verrucomicrobiales</taxon>
        <taxon>Rubritaleaceae</taxon>
        <taxon>Rubritalea</taxon>
    </lineage>
</organism>